<dbReference type="InterPro" id="IPR043129">
    <property type="entry name" value="ATPase_NBD"/>
</dbReference>
<evidence type="ECO:0000313" key="3">
    <source>
        <dbReference type="Proteomes" id="UP000426444"/>
    </source>
</evidence>
<organism evidence="2 3">
    <name type="scientific">Candidatus Syntrophocurvum alkaliphilum</name>
    <dbReference type="NCBI Taxonomy" id="2293317"/>
    <lineage>
        <taxon>Bacteria</taxon>
        <taxon>Bacillati</taxon>
        <taxon>Bacillota</taxon>
        <taxon>Clostridia</taxon>
        <taxon>Eubacteriales</taxon>
        <taxon>Syntrophomonadaceae</taxon>
        <taxon>Candidatus Syntrophocurvum</taxon>
    </lineage>
</organism>
<keyword evidence="3" id="KW-1185">Reference proteome</keyword>
<evidence type="ECO:0000313" key="2">
    <source>
        <dbReference type="EMBL" id="QGU00372.1"/>
    </source>
</evidence>
<dbReference type="GO" id="GO:0008761">
    <property type="term" value="F:UDP-N-acetylglucosamine 2-epimerase activity"/>
    <property type="evidence" value="ECO:0007669"/>
    <property type="project" value="TreeGrafter"/>
</dbReference>
<dbReference type="PROSITE" id="PS01125">
    <property type="entry name" value="ROK"/>
    <property type="match status" value="1"/>
</dbReference>
<keyword evidence="2" id="KW-0808">Transferase</keyword>
<dbReference type="InterPro" id="IPR000600">
    <property type="entry name" value="ROK"/>
</dbReference>
<dbReference type="Pfam" id="PF00480">
    <property type="entry name" value="ROK"/>
    <property type="match status" value="1"/>
</dbReference>
<comment type="similarity">
    <text evidence="1">Belongs to the ROK (NagC/XylR) family.</text>
</comment>
<name>A0A6I6DCP5_9FIRM</name>
<evidence type="ECO:0000256" key="1">
    <source>
        <dbReference type="ARBA" id="ARBA00006479"/>
    </source>
</evidence>
<gene>
    <name evidence="2" type="ORF">SYNTR_1778</name>
</gene>
<keyword evidence="2" id="KW-0418">Kinase</keyword>
<dbReference type="SUPFAM" id="SSF53067">
    <property type="entry name" value="Actin-like ATPase domain"/>
    <property type="match status" value="1"/>
</dbReference>
<proteinExistence type="inferred from homology"/>
<dbReference type="InterPro" id="IPR049874">
    <property type="entry name" value="ROK_cs"/>
</dbReference>
<reference evidence="3" key="1">
    <citation type="journal article" date="2019" name="Microbiology">
        <title>Complete Genome Sequence of an Uncultured Bacterium of the Candidate Phylum Bipolaricaulota.</title>
        <authorList>
            <person name="Kadnikov V.V."/>
            <person name="Mardanov A.V."/>
            <person name="Beletsky A.V."/>
            <person name="Frank Y.A."/>
            <person name="Karnachuk O.V."/>
            <person name="Ravin N.V."/>
        </authorList>
    </citation>
    <scope>NUCLEOTIDE SEQUENCE [LARGE SCALE GENOMIC DNA]</scope>
</reference>
<dbReference type="EMBL" id="CP046457">
    <property type="protein sequence ID" value="QGU00372.1"/>
    <property type="molecule type" value="Genomic_DNA"/>
</dbReference>
<dbReference type="RefSeq" id="WP_197079084.1">
    <property type="nucleotide sequence ID" value="NZ_CP046457.1"/>
</dbReference>
<accession>A0A6I6DCP5</accession>
<sequence length="315" mass="33994">MIIGVDLGATKILSGIVAKDGAIVKRVKQPTIKERSPKDIVNRIVMAINDLLKDKSLEAHKIEKIVVAAPGPLSYPDGVIYDTPNLKWGYFPLKEELEKRLQKEVQVEHDATTAALGEYFFGQKKQYKHLLYMTVSSGIGGGIIIDGKPYRGINGGAGEFGHMVVEPKGRICGCGRHGCLEACASGTAIAVKAKKLIENGEGLGIKTYKKEKANITAYEVGLAARNGDPEAINLINETAYYLGSGTSNIINIFNPEIFILGGGVIFGLEDLLLESISKYVHNNVYALHRKNLVIKASELGEDIGLLGCAAMALEQ</sequence>
<dbReference type="AlphaFoldDB" id="A0A6I6DCP5"/>
<dbReference type="GO" id="GO:0009384">
    <property type="term" value="F:N-acylmannosamine kinase activity"/>
    <property type="evidence" value="ECO:0007669"/>
    <property type="project" value="TreeGrafter"/>
</dbReference>
<protein>
    <submittedName>
        <fullName evidence="2">ROK family sugar kinase or transcriptional regulator</fullName>
    </submittedName>
</protein>
<dbReference type="Gene3D" id="3.30.420.40">
    <property type="match status" value="2"/>
</dbReference>
<dbReference type="Proteomes" id="UP000426444">
    <property type="component" value="Chromosome"/>
</dbReference>
<dbReference type="KEGG" id="salq:SYNTR_1778"/>
<dbReference type="PANTHER" id="PTHR18964:SF149">
    <property type="entry name" value="BIFUNCTIONAL UDP-N-ACETYLGLUCOSAMINE 2-EPIMERASE_N-ACETYLMANNOSAMINE KINASE"/>
    <property type="match status" value="1"/>
</dbReference>
<dbReference type="PANTHER" id="PTHR18964">
    <property type="entry name" value="ROK (REPRESSOR, ORF, KINASE) FAMILY"/>
    <property type="match status" value="1"/>
</dbReference>